<dbReference type="InterPro" id="IPR050245">
    <property type="entry name" value="PrsA_foldase"/>
</dbReference>
<organism evidence="11 12">
    <name type="scientific">Paracoccus caeni</name>
    <dbReference type="NCBI Taxonomy" id="657651"/>
    <lineage>
        <taxon>Bacteria</taxon>
        <taxon>Pseudomonadati</taxon>
        <taxon>Pseudomonadota</taxon>
        <taxon>Alphaproteobacteria</taxon>
        <taxon>Rhodobacterales</taxon>
        <taxon>Paracoccaceae</taxon>
        <taxon>Paracoccus</taxon>
    </lineage>
</organism>
<comment type="similarity">
    <text evidence="2">Belongs to the PpiC/parvulin rotamase family.</text>
</comment>
<keyword evidence="8 11" id="KW-0413">Isomerase</keyword>
<feature type="chain" id="PRO_5036844582" description="Parvulin-like PPIase" evidence="9">
    <location>
        <begin position="25"/>
        <end position="281"/>
    </location>
</feature>
<comment type="catalytic activity">
    <reaction evidence="1">
        <text>[protein]-peptidylproline (omega=180) = [protein]-peptidylproline (omega=0)</text>
        <dbReference type="Rhea" id="RHEA:16237"/>
        <dbReference type="Rhea" id="RHEA-COMP:10747"/>
        <dbReference type="Rhea" id="RHEA-COMP:10748"/>
        <dbReference type="ChEBI" id="CHEBI:83833"/>
        <dbReference type="ChEBI" id="CHEBI:83834"/>
        <dbReference type="EC" id="5.2.1.8"/>
    </reaction>
</comment>
<evidence type="ECO:0000256" key="3">
    <source>
        <dbReference type="ARBA" id="ARBA00013194"/>
    </source>
</evidence>
<feature type="domain" description="PpiC" evidence="10">
    <location>
        <begin position="134"/>
        <end position="223"/>
    </location>
</feature>
<reference evidence="11" key="1">
    <citation type="submission" date="2021-01" db="EMBL/GenBank/DDBJ databases">
        <title>Paracoccus amoyensis sp. nov., isolated from the surface seawater along the coast of Xiamen Island, China.</title>
        <authorList>
            <person name="Lyu L."/>
        </authorList>
    </citation>
    <scope>NUCLEOTIDE SEQUENCE</scope>
    <source>
        <strain evidence="11">MJ17</strain>
    </source>
</reference>
<evidence type="ECO:0000313" key="12">
    <source>
        <dbReference type="Proteomes" id="UP000640485"/>
    </source>
</evidence>
<feature type="signal peptide" evidence="9">
    <location>
        <begin position="1"/>
        <end position="24"/>
    </location>
</feature>
<dbReference type="AlphaFoldDB" id="A0A934VYZ5"/>
<dbReference type="PROSITE" id="PS50198">
    <property type="entry name" value="PPIC_PPIASE_2"/>
    <property type="match status" value="1"/>
</dbReference>
<dbReference type="Gene3D" id="1.10.8.1040">
    <property type="match status" value="1"/>
</dbReference>
<evidence type="ECO:0000256" key="6">
    <source>
        <dbReference type="ARBA" id="ARBA00030642"/>
    </source>
</evidence>
<comment type="caution">
    <text evidence="11">The sequence shown here is derived from an EMBL/GenBank/DDBJ whole genome shotgun (WGS) entry which is preliminary data.</text>
</comment>
<dbReference type="Gene3D" id="3.10.50.40">
    <property type="match status" value="1"/>
</dbReference>
<dbReference type="Pfam" id="PF00639">
    <property type="entry name" value="Rotamase"/>
    <property type="match status" value="1"/>
</dbReference>
<evidence type="ECO:0000256" key="8">
    <source>
        <dbReference type="PROSITE-ProRule" id="PRU00278"/>
    </source>
</evidence>
<dbReference type="EC" id="5.2.1.8" evidence="3"/>
<evidence type="ECO:0000313" key="11">
    <source>
        <dbReference type="EMBL" id="MBK4214758.1"/>
    </source>
</evidence>
<dbReference type="EMBL" id="JAEPRQ010000001">
    <property type="protein sequence ID" value="MBK4214758.1"/>
    <property type="molecule type" value="Genomic_DNA"/>
</dbReference>
<dbReference type="SUPFAM" id="SSF54534">
    <property type="entry name" value="FKBP-like"/>
    <property type="match status" value="1"/>
</dbReference>
<protein>
    <recommendedName>
        <fullName evidence="4">Parvulin-like PPIase</fullName>
        <ecNumber evidence="3">5.2.1.8</ecNumber>
    </recommendedName>
    <alternativeName>
        <fullName evidence="6">Peptidyl-prolyl cis-trans isomerase plp</fullName>
    </alternativeName>
    <alternativeName>
        <fullName evidence="7">Rotamase plp</fullName>
    </alternativeName>
</protein>
<dbReference type="PANTHER" id="PTHR47245">
    <property type="entry name" value="PEPTIDYLPROLYL ISOMERASE"/>
    <property type="match status" value="1"/>
</dbReference>
<dbReference type="PANTHER" id="PTHR47245:SF2">
    <property type="entry name" value="PEPTIDYL-PROLYL CIS-TRANS ISOMERASE HP_0175-RELATED"/>
    <property type="match status" value="1"/>
</dbReference>
<evidence type="ECO:0000256" key="1">
    <source>
        <dbReference type="ARBA" id="ARBA00000971"/>
    </source>
</evidence>
<evidence type="ECO:0000256" key="2">
    <source>
        <dbReference type="ARBA" id="ARBA00007656"/>
    </source>
</evidence>
<dbReference type="Proteomes" id="UP000640485">
    <property type="component" value="Unassembled WGS sequence"/>
</dbReference>
<dbReference type="InterPro" id="IPR000297">
    <property type="entry name" value="PPIase_PpiC"/>
</dbReference>
<proteinExistence type="inferred from homology"/>
<keyword evidence="9" id="KW-0732">Signal</keyword>
<sequence length="281" mass="30705">MFKPSILAAFVIAAPVMTAVPAFAQDESADTVVATVNGQEITLGQMIVMKQSMQDPSVAQMPPAELWDLMLDQLIRQTAVAEQGTENAGVRAQLEIQRRNTLATVAVTNIAETDPTEDEIKAAYDKVFAEAEAQTEYSAAHILVETEDEAKEIKAQLDGGADFGELAAEKSTDNSGPNKGDLGWFLADQMVAPFAEAVRGMEKDTISDPVQTDFGWHIIKLNDSRTRENPKLEDIRDQLDQMVRREKVEAGVEKIVTDATVEKIEGIAPEAMDKVELLEAE</sequence>
<evidence type="ECO:0000256" key="5">
    <source>
        <dbReference type="ARBA" id="ARBA00023110"/>
    </source>
</evidence>
<dbReference type="RefSeq" id="WP_200683468.1">
    <property type="nucleotide sequence ID" value="NZ_JAEPRQ010000001.1"/>
</dbReference>
<evidence type="ECO:0000259" key="10">
    <source>
        <dbReference type="PROSITE" id="PS50198"/>
    </source>
</evidence>
<name>A0A934VYZ5_9RHOB</name>
<evidence type="ECO:0000256" key="4">
    <source>
        <dbReference type="ARBA" id="ARBA00018370"/>
    </source>
</evidence>
<dbReference type="GO" id="GO:0003755">
    <property type="term" value="F:peptidyl-prolyl cis-trans isomerase activity"/>
    <property type="evidence" value="ECO:0007669"/>
    <property type="project" value="UniProtKB-KW"/>
</dbReference>
<evidence type="ECO:0000256" key="7">
    <source>
        <dbReference type="ARBA" id="ARBA00031484"/>
    </source>
</evidence>
<evidence type="ECO:0000256" key="9">
    <source>
        <dbReference type="SAM" id="SignalP"/>
    </source>
</evidence>
<accession>A0A934VYZ5</accession>
<gene>
    <name evidence="11" type="ORF">JJJ17_02340</name>
</gene>
<dbReference type="SUPFAM" id="SSF109998">
    <property type="entry name" value="Triger factor/SurA peptide-binding domain-like"/>
    <property type="match status" value="1"/>
</dbReference>
<keyword evidence="12" id="KW-1185">Reference proteome</keyword>
<dbReference type="InterPro" id="IPR046357">
    <property type="entry name" value="PPIase_dom_sf"/>
</dbReference>
<dbReference type="InterPro" id="IPR027304">
    <property type="entry name" value="Trigger_fact/SurA_dom_sf"/>
</dbReference>
<keyword evidence="5 8" id="KW-0697">Rotamase</keyword>